<keyword evidence="1" id="KW-0479">Metal-binding</keyword>
<dbReference type="InterPro" id="IPR000315">
    <property type="entry name" value="Znf_B-box"/>
</dbReference>
<dbReference type="Proteomes" id="UP000596742">
    <property type="component" value="Unassembled WGS sequence"/>
</dbReference>
<reference evidence="4" key="1">
    <citation type="submission" date="2018-11" db="EMBL/GenBank/DDBJ databases">
        <authorList>
            <person name="Alioto T."/>
            <person name="Alioto T."/>
        </authorList>
    </citation>
    <scope>NUCLEOTIDE SEQUENCE</scope>
</reference>
<accession>A0A8B6F202</accession>
<dbReference type="PANTHER" id="PTHR25462">
    <property type="entry name" value="BONUS, ISOFORM C-RELATED"/>
    <property type="match status" value="1"/>
</dbReference>
<dbReference type="CDD" id="cd19757">
    <property type="entry name" value="Bbox1"/>
    <property type="match status" value="1"/>
</dbReference>
<dbReference type="GO" id="GO:0008270">
    <property type="term" value="F:zinc ion binding"/>
    <property type="evidence" value="ECO:0007669"/>
    <property type="project" value="UniProtKB-KW"/>
</dbReference>
<keyword evidence="5" id="KW-1185">Reference proteome</keyword>
<comment type="caution">
    <text evidence="4">The sequence shown here is derived from an EMBL/GenBank/DDBJ whole genome shotgun (WGS) entry which is preliminary data.</text>
</comment>
<organism evidence="4 5">
    <name type="scientific">Mytilus galloprovincialis</name>
    <name type="common">Mediterranean mussel</name>
    <dbReference type="NCBI Taxonomy" id="29158"/>
    <lineage>
        <taxon>Eukaryota</taxon>
        <taxon>Metazoa</taxon>
        <taxon>Spiralia</taxon>
        <taxon>Lophotrochozoa</taxon>
        <taxon>Mollusca</taxon>
        <taxon>Bivalvia</taxon>
        <taxon>Autobranchia</taxon>
        <taxon>Pteriomorphia</taxon>
        <taxon>Mytilida</taxon>
        <taxon>Mytiloidea</taxon>
        <taxon>Mytilidae</taxon>
        <taxon>Mytilinae</taxon>
        <taxon>Mytilus</taxon>
    </lineage>
</organism>
<name>A0A8B6F202_MYTGA</name>
<sequence>MASSIPCGPCSHDSIHKNAEKWCTDCNEGFCNVCEKSHKSMKMSRDHNFILIEEYREIENINVVFECQEHESKFEMYCKKHEIAICIKCFPAMHKDCSDAIIPLAEAANNAKSSTAFVELEHAINDTLETIEICVKDRESAAERLEKQEMAIKKIISNTQKNIKRHLDDLERKLLNELSTTYSSCQSKYGKLKNQLNDIEKEIKRLNGQTTQLKRVAPDLQEAKIDQAQIHKRKSVHDTTLELKKKFTIKQKGNEMYISGCTIMASGNLLIADHKGQTVLMEYNEDGHFIRDIPVSAHPWDLAVIDTDRIAVSYRSLCYIEIIDIKKIIVLKTVELKDKCNGISYSDGKIYVVVRNKGIVVLDIKGTILSTIKCRSNVFNISTSNTRIYYTQRDQGIVCSCIKTGEELWDFKDLSLVTPGGIAVDSDQNVFAAGIESNNLLMLQDDGKVKKSLLSETDGLQEPIRLCYNMKNNLLLMCNKRNQSAFLYSVI</sequence>
<dbReference type="SUPFAM" id="SSF50969">
    <property type="entry name" value="YVTN repeat-like/Quinoprotein amine dehydrogenase"/>
    <property type="match status" value="1"/>
</dbReference>
<dbReference type="EMBL" id="UYJE01006006">
    <property type="protein sequence ID" value="VDI42365.1"/>
    <property type="molecule type" value="Genomic_DNA"/>
</dbReference>
<gene>
    <name evidence="4" type="ORF">MGAL_10B060122</name>
</gene>
<keyword evidence="1" id="KW-0862">Zinc</keyword>
<dbReference type="Gene3D" id="2.120.10.30">
    <property type="entry name" value="TolB, C-terminal domain"/>
    <property type="match status" value="1"/>
</dbReference>
<proteinExistence type="predicted"/>
<dbReference type="InterPro" id="IPR011042">
    <property type="entry name" value="6-blade_b-propeller_TolB-like"/>
</dbReference>
<dbReference type="Gene3D" id="3.30.160.60">
    <property type="entry name" value="Classic Zinc Finger"/>
    <property type="match status" value="1"/>
</dbReference>
<dbReference type="PANTHER" id="PTHR25462:SF296">
    <property type="entry name" value="MEIOTIC P26, ISOFORM F"/>
    <property type="match status" value="1"/>
</dbReference>
<evidence type="ECO:0000313" key="5">
    <source>
        <dbReference type="Proteomes" id="UP000596742"/>
    </source>
</evidence>
<dbReference type="PROSITE" id="PS50119">
    <property type="entry name" value="ZF_BBOX"/>
    <property type="match status" value="1"/>
</dbReference>
<protein>
    <recommendedName>
        <fullName evidence="3">B box-type domain-containing protein</fullName>
    </recommendedName>
</protein>
<feature type="domain" description="B box-type" evidence="3">
    <location>
        <begin position="2"/>
        <end position="52"/>
    </location>
</feature>
<evidence type="ECO:0000259" key="3">
    <source>
        <dbReference type="PROSITE" id="PS50119"/>
    </source>
</evidence>
<dbReference type="OrthoDB" id="6105938at2759"/>
<dbReference type="InterPro" id="IPR047153">
    <property type="entry name" value="TRIM45/56/19-like"/>
</dbReference>
<keyword evidence="1" id="KW-0863">Zinc-finger</keyword>
<evidence type="ECO:0000313" key="4">
    <source>
        <dbReference type="EMBL" id="VDI42365.1"/>
    </source>
</evidence>
<dbReference type="AlphaFoldDB" id="A0A8B6F202"/>
<evidence type="ECO:0000256" key="2">
    <source>
        <dbReference type="SAM" id="Coils"/>
    </source>
</evidence>
<dbReference type="SUPFAM" id="SSF57845">
    <property type="entry name" value="B-box zinc-binding domain"/>
    <property type="match status" value="1"/>
</dbReference>
<dbReference type="InterPro" id="IPR011044">
    <property type="entry name" value="Quino_amine_DH_bsu"/>
</dbReference>
<feature type="coiled-coil region" evidence="2">
    <location>
        <begin position="182"/>
        <end position="216"/>
    </location>
</feature>
<evidence type="ECO:0000256" key="1">
    <source>
        <dbReference type="PROSITE-ProRule" id="PRU00024"/>
    </source>
</evidence>
<keyword evidence="2" id="KW-0175">Coiled coil</keyword>